<protein>
    <recommendedName>
        <fullName evidence="3">Bacteriocin</fullName>
    </recommendedName>
</protein>
<comment type="caution">
    <text evidence="1">The sequence shown here is derived from an EMBL/GenBank/DDBJ whole genome shotgun (WGS) entry which is preliminary data.</text>
</comment>
<dbReference type="RefSeq" id="WP_155172388.1">
    <property type="nucleotide sequence ID" value="NZ_BAAAFL010000017.1"/>
</dbReference>
<organism evidence="1 2">
    <name type="scientific">Fulvivirga kasyanovii</name>
    <dbReference type="NCBI Taxonomy" id="396812"/>
    <lineage>
        <taxon>Bacteria</taxon>
        <taxon>Pseudomonadati</taxon>
        <taxon>Bacteroidota</taxon>
        <taxon>Cytophagia</taxon>
        <taxon>Cytophagales</taxon>
        <taxon>Fulvivirgaceae</taxon>
        <taxon>Fulvivirga</taxon>
    </lineage>
</organism>
<dbReference type="InterPro" id="IPR059231">
    <property type="entry name" value="Leader_pinensin"/>
</dbReference>
<gene>
    <name evidence="1" type="ORF">E1163_12905</name>
</gene>
<name>A0ABW9RNY0_9BACT</name>
<reference evidence="1 2" key="1">
    <citation type="submission" date="2019-02" db="EMBL/GenBank/DDBJ databases">
        <authorList>
            <person name="Goldberg S.R."/>
            <person name="Haltli B.A."/>
            <person name="Correa H."/>
            <person name="Russell K.G."/>
        </authorList>
    </citation>
    <scope>NUCLEOTIDE SEQUENCE [LARGE SCALE GENOMIC DNA]</scope>
    <source>
        <strain evidence="1 2">JCM 16186</strain>
    </source>
</reference>
<dbReference type="NCBIfam" id="NF038180">
    <property type="entry name" value="leader_pinensin"/>
    <property type="match status" value="1"/>
</dbReference>
<sequence length="81" mass="8761">MKKKLKLDDLKVKSFVTDVDGQSQQTVKGGGYASAFCDTGASGCRPCQTELCPTQFCVTQDGPLCGGTTTFNTKTRTIIFW</sequence>
<accession>A0ABW9RNY0</accession>
<dbReference type="Proteomes" id="UP000798808">
    <property type="component" value="Unassembled WGS sequence"/>
</dbReference>
<evidence type="ECO:0008006" key="3">
    <source>
        <dbReference type="Google" id="ProtNLM"/>
    </source>
</evidence>
<evidence type="ECO:0000313" key="2">
    <source>
        <dbReference type="Proteomes" id="UP000798808"/>
    </source>
</evidence>
<evidence type="ECO:0000313" key="1">
    <source>
        <dbReference type="EMBL" id="MTI25847.1"/>
    </source>
</evidence>
<dbReference type="EMBL" id="SMLW01000546">
    <property type="protein sequence ID" value="MTI25847.1"/>
    <property type="molecule type" value="Genomic_DNA"/>
</dbReference>
<proteinExistence type="predicted"/>
<keyword evidence="2" id="KW-1185">Reference proteome</keyword>